<dbReference type="Proteomes" id="UP001623660">
    <property type="component" value="Unassembled WGS sequence"/>
</dbReference>
<feature type="domain" description="ABC3 transporter permease C-terminal" evidence="7">
    <location>
        <begin position="60"/>
        <end position="179"/>
    </location>
</feature>
<feature type="transmembrane region" description="Helical" evidence="6">
    <location>
        <begin position="60"/>
        <end position="81"/>
    </location>
</feature>
<name>A0ABW8SMG7_9CLOT</name>
<proteinExistence type="inferred from homology"/>
<evidence type="ECO:0000313" key="8">
    <source>
        <dbReference type="EMBL" id="MFL0197215.1"/>
    </source>
</evidence>
<gene>
    <name evidence="8" type="ORF">ACJDU8_16865</name>
</gene>
<dbReference type="InterPro" id="IPR003838">
    <property type="entry name" value="ABC3_permease_C"/>
</dbReference>
<evidence type="ECO:0000259" key="7">
    <source>
        <dbReference type="Pfam" id="PF02687"/>
    </source>
</evidence>
<feature type="transmembrane region" description="Helical" evidence="6">
    <location>
        <begin position="286"/>
        <end position="310"/>
    </location>
</feature>
<keyword evidence="3 6" id="KW-0812">Transmembrane</keyword>
<comment type="similarity">
    <text evidence="6">Belongs to the ABC-4 integral membrane protein family.</text>
</comment>
<comment type="caution">
    <text evidence="8">The sequence shown here is derived from an EMBL/GenBank/DDBJ whole genome shotgun (WGS) entry which is preliminary data.</text>
</comment>
<dbReference type="PANTHER" id="PTHR46795:SF3">
    <property type="entry name" value="ABC TRANSPORTER PERMEASE"/>
    <property type="match status" value="1"/>
</dbReference>
<dbReference type="EMBL" id="JBJHZX010000027">
    <property type="protein sequence ID" value="MFL0197215.1"/>
    <property type="molecule type" value="Genomic_DNA"/>
</dbReference>
<feature type="transmembrane region" description="Helical" evidence="6">
    <location>
        <begin position="197"/>
        <end position="216"/>
    </location>
</feature>
<evidence type="ECO:0000256" key="2">
    <source>
        <dbReference type="ARBA" id="ARBA00022475"/>
    </source>
</evidence>
<organism evidence="8 9">
    <name type="scientific">Candidatus Clostridium eludens</name>
    <dbReference type="NCBI Taxonomy" id="3381663"/>
    <lineage>
        <taxon>Bacteria</taxon>
        <taxon>Bacillati</taxon>
        <taxon>Bacillota</taxon>
        <taxon>Clostridia</taxon>
        <taxon>Eubacteriales</taxon>
        <taxon>Clostridiaceae</taxon>
        <taxon>Clostridium</taxon>
    </lineage>
</organism>
<feature type="transmembrane region" description="Helical" evidence="6">
    <location>
        <begin position="153"/>
        <end position="177"/>
    </location>
</feature>
<comment type="subcellular location">
    <subcellularLocation>
        <location evidence="1 6">Cell membrane</location>
        <topology evidence="1 6">Multi-pass membrane protein</topology>
    </subcellularLocation>
</comment>
<feature type="transmembrane region" description="Helical" evidence="6">
    <location>
        <begin position="518"/>
        <end position="540"/>
    </location>
</feature>
<keyword evidence="4 6" id="KW-1133">Transmembrane helix</keyword>
<feature type="transmembrane region" description="Helical" evidence="6">
    <location>
        <begin position="111"/>
        <end position="132"/>
    </location>
</feature>
<keyword evidence="6" id="KW-0813">Transport</keyword>
<evidence type="ECO:0000313" key="9">
    <source>
        <dbReference type="Proteomes" id="UP001623660"/>
    </source>
</evidence>
<dbReference type="RefSeq" id="WP_406793320.1">
    <property type="nucleotide sequence ID" value="NZ_JBJHZX010000027.1"/>
</dbReference>
<dbReference type="PIRSF" id="PIRSF018968">
    <property type="entry name" value="ABC_permease_BceB"/>
    <property type="match status" value="1"/>
</dbReference>
<keyword evidence="9" id="KW-1185">Reference proteome</keyword>
<reference evidence="8 9" key="1">
    <citation type="submission" date="2024-11" db="EMBL/GenBank/DDBJ databases">
        <authorList>
            <person name="Heng Y.C."/>
            <person name="Lim A.C.H."/>
            <person name="Lee J.K.Y."/>
            <person name="Kittelmann S."/>
        </authorList>
    </citation>
    <scope>NUCLEOTIDE SEQUENCE [LARGE SCALE GENOMIC DNA]</scope>
    <source>
        <strain evidence="8 9">WILCCON 0269</strain>
    </source>
</reference>
<protein>
    <submittedName>
        <fullName evidence="8">FtsX-like permease family protein</fullName>
    </submittedName>
</protein>
<dbReference type="Pfam" id="PF02687">
    <property type="entry name" value="FtsX"/>
    <property type="match status" value="1"/>
</dbReference>
<dbReference type="InterPro" id="IPR027022">
    <property type="entry name" value="ABC_permease_BceB-typ"/>
</dbReference>
<keyword evidence="2 6" id="KW-1003">Cell membrane</keyword>
<accession>A0ABW8SMG7</accession>
<evidence type="ECO:0000256" key="4">
    <source>
        <dbReference type="ARBA" id="ARBA00022989"/>
    </source>
</evidence>
<dbReference type="InterPro" id="IPR052536">
    <property type="entry name" value="ABC-4_Integral_Memb_Prot"/>
</dbReference>
<dbReference type="PANTHER" id="PTHR46795">
    <property type="entry name" value="ABC TRANSPORTER PERMEASE-RELATED-RELATED"/>
    <property type="match status" value="1"/>
</dbReference>
<sequence length="642" mass="73165">MNSLSMAFNNFRRNIKVYGLYVMSMIFSVLVYYNFIALKYNPDFQKAKEVTQYIKGTSIAVSYLLLLFIIFFVWFSSSFFLNQRKREIGIYAFMGVTNSEIALIYSIEFIFIGITAIALGLFLGIIFCKLFLMMLAKVAIMNMKIEFFISYRAIAETAVTFFIIFSINSILGYINIIRTKLIDLLNASKREEAYPKVSYIKGILSLVCIGMGYYFARKAAGGVGNFMTNLPLAIIFVVIGTYWLFGAACSVIMEFMINKKKILYRGVNIVSMSNIAFRIKNNYRTLAAVAILVAVTLTSYGTVSSLKYFVKIRDSIQAPYEISYISEDNDKVKSEVRDKLRENGKDIILDENIKFIILKPHIENQSEFRMKDSDTTVVRYSDFVKISRDLEAKNLKKIEEEKLLRGEAFYVETSTVVMSLINFEKVKAYIDGRSYFIKKTYKTPLFGNGIPTGCLILNDEDYNLLKSKNKEYDFTGLKINNVSDIKTTSEKLKSIAEIKDTLYVTVSKDVTSYSTFGIIYFLGAFLALVFIIATGSIIYFKLISEAYMDKEKYSILKKIGMTYKEIYSASARQIGISYLFPLIVGIIHSCVAMSVLSDLMNYNIIVPAILSIIIFIFVYSIYFAATTKKYLNIVLSDGILYT</sequence>
<evidence type="ECO:0000256" key="6">
    <source>
        <dbReference type="PIRNR" id="PIRNR018968"/>
    </source>
</evidence>
<evidence type="ECO:0000256" key="3">
    <source>
        <dbReference type="ARBA" id="ARBA00022692"/>
    </source>
</evidence>
<feature type="transmembrane region" description="Helical" evidence="6">
    <location>
        <begin position="576"/>
        <end position="596"/>
    </location>
</feature>
<evidence type="ECO:0000256" key="5">
    <source>
        <dbReference type="ARBA" id="ARBA00023136"/>
    </source>
</evidence>
<feature type="transmembrane region" description="Helical" evidence="6">
    <location>
        <begin position="228"/>
        <end position="256"/>
    </location>
</feature>
<keyword evidence="5 6" id="KW-0472">Membrane</keyword>
<feature type="transmembrane region" description="Helical" evidence="6">
    <location>
        <begin position="602"/>
        <end position="625"/>
    </location>
</feature>
<feature type="transmembrane region" description="Helical" evidence="6">
    <location>
        <begin position="20"/>
        <end position="40"/>
    </location>
</feature>
<evidence type="ECO:0000256" key="1">
    <source>
        <dbReference type="ARBA" id="ARBA00004651"/>
    </source>
</evidence>